<dbReference type="PROSITE" id="PS50181">
    <property type="entry name" value="FBOX"/>
    <property type="match status" value="1"/>
</dbReference>
<dbReference type="EMBL" id="OZ019903">
    <property type="protein sequence ID" value="CAK9196109.1"/>
    <property type="molecule type" value="Genomic_DNA"/>
</dbReference>
<dbReference type="Pfam" id="PF24758">
    <property type="entry name" value="LRR_At5g56370"/>
    <property type="match status" value="1"/>
</dbReference>
<sequence>MEAFPVEVIGKILSHIGVVEQVVRASGTCRKWREAARNHLHSLSYRWRPQGWSVYETLTTEDLEVLLTETILQTSSLQDLSILTEEGFSATALMSWLLHTRDTLRMLRYGLVMQIPKRSQRLHANVLKRFGKMKCLEVLALFSVDVMDVDFAVQRWACLSSLIFWKVGVSASDLNTLLSACPKLESFSLKSPTIISIDPRATLTLTSSSLKEFKLENTTTRVVDNIILEAELLNTLDLKACTLQHFGVVSKGNLRILRIRDACFSELDIGPDTGMLEVLHVSNSTIPWVGFGHLISKVPNLKVLQLRGLESRAYSDLMNLETVARSFPRLNHLSVILNDELMKGNMDQVLLAPHTSLLEKLVLLELEATTALNDMLCCWIEMFVEICPNLERLVLRGNTQQAQGMFEEGNPNSIGGFITSFVKLVCKFTKVDIQYQDI</sequence>
<gene>
    <name evidence="2" type="ORF">CSSPTR1EN2_LOCUS3309</name>
</gene>
<evidence type="ECO:0000259" key="1">
    <source>
        <dbReference type="PROSITE" id="PS50181"/>
    </source>
</evidence>
<keyword evidence="3" id="KW-1185">Reference proteome</keyword>
<dbReference type="SUPFAM" id="SSF81383">
    <property type="entry name" value="F-box domain"/>
    <property type="match status" value="1"/>
</dbReference>
<dbReference type="Pfam" id="PF12937">
    <property type="entry name" value="F-box-like"/>
    <property type="match status" value="1"/>
</dbReference>
<dbReference type="Proteomes" id="UP001497512">
    <property type="component" value="Chromosome 11"/>
</dbReference>
<dbReference type="CDD" id="cd09917">
    <property type="entry name" value="F-box_SF"/>
    <property type="match status" value="1"/>
</dbReference>
<feature type="domain" description="F-box" evidence="1">
    <location>
        <begin position="1"/>
        <end position="50"/>
    </location>
</feature>
<dbReference type="InterPro" id="IPR036047">
    <property type="entry name" value="F-box-like_dom_sf"/>
</dbReference>
<dbReference type="InterPro" id="IPR001810">
    <property type="entry name" value="F-box_dom"/>
</dbReference>
<dbReference type="Gene3D" id="3.80.10.10">
    <property type="entry name" value="Ribonuclease Inhibitor"/>
    <property type="match status" value="1"/>
</dbReference>
<organism evidence="2 3">
    <name type="scientific">Sphagnum troendelagicum</name>
    <dbReference type="NCBI Taxonomy" id="128251"/>
    <lineage>
        <taxon>Eukaryota</taxon>
        <taxon>Viridiplantae</taxon>
        <taxon>Streptophyta</taxon>
        <taxon>Embryophyta</taxon>
        <taxon>Bryophyta</taxon>
        <taxon>Sphagnophytina</taxon>
        <taxon>Sphagnopsida</taxon>
        <taxon>Sphagnales</taxon>
        <taxon>Sphagnaceae</taxon>
        <taxon>Sphagnum</taxon>
    </lineage>
</organism>
<protein>
    <recommendedName>
        <fullName evidence="1">F-box domain-containing protein</fullName>
    </recommendedName>
</protein>
<dbReference type="PANTHER" id="PTHR31639:SF256">
    <property type="entry name" value="OS07G0242900 PROTEIN"/>
    <property type="match status" value="1"/>
</dbReference>
<reference evidence="2" key="1">
    <citation type="submission" date="2024-02" db="EMBL/GenBank/DDBJ databases">
        <authorList>
            <consortium name="ELIXIR-Norway"/>
            <consortium name="Elixir Norway"/>
        </authorList>
    </citation>
    <scope>NUCLEOTIDE SEQUENCE</scope>
</reference>
<accession>A0ABP0TGJ4</accession>
<evidence type="ECO:0000313" key="3">
    <source>
        <dbReference type="Proteomes" id="UP001497512"/>
    </source>
</evidence>
<dbReference type="SUPFAM" id="SSF52047">
    <property type="entry name" value="RNI-like"/>
    <property type="match status" value="1"/>
</dbReference>
<name>A0ABP0TGJ4_9BRYO</name>
<dbReference type="InterPro" id="IPR032675">
    <property type="entry name" value="LRR_dom_sf"/>
</dbReference>
<dbReference type="InterPro" id="IPR055411">
    <property type="entry name" value="LRR_FXL15/At3g58940/PEG3-like"/>
</dbReference>
<proteinExistence type="predicted"/>
<dbReference type="PANTHER" id="PTHR31639">
    <property type="entry name" value="F-BOX PROTEIN-LIKE"/>
    <property type="match status" value="1"/>
</dbReference>
<evidence type="ECO:0000313" key="2">
    <source>
        <dbReference type="EMBL" id="CAK9196109.1"/>
    </source>
</evidence>
<dbReference type="Gene3D" id="1.20.1280.50">
    <property type="match status" value="1"/>
</dbReference>